<reference evidence="1" key="2">
    <citation type="submission" date="2015-06" db="UniProtKB">
        <authorList>
            <consortium name="EnsemblMetazoa"/>
        </authorList>
    </citation>
    <scope>IDENTIFICATION</scope>
</reference>
<organism evidence="1 2">
    <name type="scientific">Tetranychus urticae</name>
    <name type="common">Two-spotted spider mite</name>
    <dbReference type="NCBI Taxonomy" id="32264"/>
    <lineage>
        <taxon>Eukaryota</taxon>
        <taxon>Metazoa</taxon>
        <taxon>Ecdysozoa</taxon>
        <taxon>Arthropoda</taxon>
        <taxon>Chelicerata</taxon>
        <taxon>Arachnida</taxon>
        <taxon>Acari</taxon>
        <taxon>Acariformes</taxon>
        <taxon>Trombidiformes</taxon>
        <taxon>Prostigmata</taxon>
        <taxon>Eleutherengona</taxon>
        <taxon>Raphignathae</taxon>
        <taxon>Tetranychoidea</taxon>
        <taxon>Tetranychidae</taxon>
        <taxon>Tetranychus</taxon>
    </lineage>
</organism>
<dbReference type="AlphaFoldDB" id="T1JRR0"/>
<dbReference type="Proteomes" id="UP000015104">
    <property type="component" value="Unassembled WGS sequence"/>
</dbReference>
<reference evidence="2" key="1">
    <citation type="submission" date="2011-08" db="EMBL/GenBank/DDBJ databases">
        <authorList>
            <person name="Rombauts S."/>
        </authorList>
    </citation>
    <scope>NUCLEOTIDE SEQUENCE</scope>
    <source>
        <strain evidence="2">London</strain>
    </source>
</reference>
<dbReference type="EnsemblMetazoa" id="tetur01g07810.1">
    <property type="protein sequence ID" value="tetur01g07810.1"/>
    <property type="gene ID" value="tetur01g07810"/>
</dbReference>
<protein>
    <submittedName>
        <fullName evidence="1">Uncharacterized protein</fullName>
    </submittedName>
</protein>
<evidence type="ECO:0000313" key="1">
    <source>
        <dbReference type="EnsemblMetazoa" id="tetur01g07810.1"/>
    </source>
</evidence>
<dbReference type="EMBL" id="CAEY01000451">
    <property type="status" value="NOT_ANNOTATED_CDS"/>
    <property type="molecule type" value="Genomic_DNA"/>
</dbReference>
<dbReference type="HOGENOM" id="CLU_3336166_0_0_1"/>
<evidence type="ECO:0000313" key="2">
    <source>
        <dbReference type="Proteomes" id="UP000015104"/>
    </source>
</evidence>
<sequence>MAFNALGEKCKCFFNRGMRQENSGNISGKLTANRVQAD</sequence>
<keyword evidence="2" id="KW-1185">Reference proteome</keyword>
<proteinExistence type="predicted"/>
<name>T1JRR0_TETUR</name>
<accession>T1JRR0</accession>